<reference evidence="4" key="1">
    <citation type="journal article" date="2017" name="Nature">
        <title>The sunflower genome provides insights into oil metabolism, flowering and Asterid evolution.</title>
        <authorList>
            <person name="Badouin H."/>
            <person name="Gouzy J."/>
            <person name="Grassa C.J."/>
            <person name="Murat F."/>
            <person name="Staton S.E."/>
            <person name="Cottret L."/>
            <person name="Lelandais-Briere C."/>
            <person name="Owens G.L."/>
            <person name="Carrere S."/>
            <person name="Mayjonade B."/>
            <person name="Legrand L."/>
            <person name="Gill N."/>
            <person name="Kane N.C."/>
            <person name="Bowers J.E."/>
            <person name="Hubner S."/>
            <person name="Bellec A."/>
            <person name="Berard A."/>
            <person name="Berges H."/>
            <person name="Blanchet N."/>
            <person name="Boniface M.C."/>
            <person name="Brunel D."/>
            <person name="Catrice O."/>
            <person name="Chaidir N."/>
            <person name="Claudel C."/>
            <person name="Donnadieu C."/>
            <person name="Faraut T."/>
            <person name="Fievet G."/>
            <person name="Helmstetter N."/>
            <person name="King M."/>
            <person name="Knapp S.J."/>
            <person name="Lai Z."/>
            <person name="Le Paslier M.C."/>
            <person name="Lippi Y."/>
            <person name="Lorenzon L."/>
            <person name="Mandel J.R."/>
            <person name="Marage G."/>
            <person name="Marchand G."/>
            <person name="Marquand E."/>
            <person name="Bret-Mestries E."/>
            <person name="Morien E."/>
            <person name="Nambeesan S."/>
            <person name="Nguyen T."/>
            <person name="Pegot-Espagnet P."/>
            <person name="Pouilly N."/>
            <person name="Raftis F."/>
            <person name="Sallet E."/>
            <person name="Schiex T."/>
            <person name="Thomas J."/>
            <person name="Vandecasteele C."/>
            <person name="Vares D."/>
            <person name="Vear F."/>
            <person name="Vautrin S."/>
            <person name="Crespi M."/>
            <person name="Mangin B."/>
            <person name="Burke J.M."/>
            <person name="Salse J."/>
            <person name="Munos S."/>
            <person name="Vincourt P."/>
            <person name="Rieseberg L.H."/>
            <person name="Langlade N.B."/>
        </authorList>
    </citation>
    <scope>NUCLEOTIDE SEQUENCE</scope>
    <source>
        <tissue evidence="4">Leaves</tissue>
    </source>
</reference>
<organism evidence="4 5">
    <name type="scientific">Helianthus annuus</name>
    <name type="common">Common sunflower</name>
    <dbReference type="NCBI Taxonomy" id="4232"/>
    <lineage>
        <taxon>Eukaryota</taxon>
        <taxon>Viridiplantae</taxon>
        <taxon>Streptophyta</taxon>
        <taxon>Embryophyta</taxon>
        <taxon>Tracheophyta</taxon>
        <taxon>Spermatophyta</taxon>
        <taxon>Magnoliopsida</taxon>
        <taxon>eudicotyledons</taxon>
        <taxon>Gunneridae</taxon>
        <taxon>Pentapetalae</taxon>
        <taxon>asterids</taxon>
        <taxon>campanulids</taxon>
        <taxon>Asterales</taxon>
        <taxon>Asteraceae</taxon>
        <taxon>Asteroideae</taxon>
        <taxon>Heliantheae alliance</taxon>
        <taxon>Heliantheae</taxon>
        <taxon>Helianthus</taxon>
    </lineage>
</organism>
<comment type="caution">
    <text evidence="4">The sequence shown here is derived from an EMBL/GenBank/DDBJ whole genome shotgun (WGS) entry which is preliminary data.</text>
</comment>
<dbReference type="GO" id="GO:0006355">
    <property type="term" value="P:regulation of DNA-templated transcription"/>
    <property type="evidence" value="ECO:0007669"/>
    <property type="project" value="InterPro"/>
</dbReference>
<gene>
    <name evidence="4" type="ORF">HanXRQr2_Chr15g0705871</name>
</gene>
<keyword evidence="2" id="KW-0539">Nucleus</keyword>
<keyword evidence="5" id="KW-1185">Reference proteome</keyword>
<dbReference type="InterPro" id="IPR028942">
    <property type="entry name" value="WHIM1_dom"/>
</dbReference>
<name>A0A9K3E2C2_HELAN</name>
<dbReference type="AlphaFoldDB" id="A0A9K3E2C2"/>
<dbReference type="Pfam" id="PF15612">
    <property type="entry name" value="WHIM1"/>
    <property type="match status" value="1"/>
</dbReference>
<evidence type="ECO:0000256" key="2">
    <source>
        <dbReference type="ARBA" id="ARBA00023242"/>
    </source>
</evidence>
<protein>
    <submittedName>
        <fullName evidence="4">WHIM1 domain-containing protein</fullName>
    </submittedName>
</protein>
<evidence type="ECO:0000259" key="3">
    <source>
        <dbReference type="Pfam" id="PF15612"/>
    </source>
</evidence>
<dbReference type="PANTHER" id="PTHR31169:SF8">
    <property type="entry name" value="ZINC-FINGER DOMAIN OF MONOAMINE-OXIDASE A REPRESSOR R1 PROTEIN"/>
    <property type="match status" value="1"/>
</dbReference>
<comment type="subcellular location">
    <subcellularLocation>
        <location evidence="1">Nucleus</location>
    </subcellularLocation>
</comment>
<evidence type="ECO:0000313" key="4">
    <source>
        <dbReference type="EMBL" id="KAF5765616.1"/>
    </source>
</evidence>
<dbReference type="PANTHER" id="PTHR31169">
    <property type="entry name" value="OS05G0300700 PROTEIN"/>
    <property type="match status" value="1"/>
</dbReference>
<accession>A0A9K3E2C2</accession>
<evidence type="ECO:0000256" key="1">
    <source>
        <dbReference type="ARBA" id="ARBA00004123"/>
    </source>
</evidence>
<dbReference type="Gramene" id="mRNA:HanXRQr2_Chr15g0705871">
    <property type="protein sequence ID" value="mRNA:HanXRQr2_Chr15g0705871"/>
    <property type="gene ID" value="HanXRQr2_Chr15g0705871"/>
</dbReference>
<reference evidence="4" key="2">
    <citation type="submission" date="2020-06" db="EMBL/GenBank/DDBJ databases">
        <title>Helianthus annuus Genome sequencing and assembly Release 2.</title>
        <authorList>
            <person name="Gouzy J."/>
            <person name="Langlade N."/>
            <person name="Munos S."/>
        </authorList>
    </citation>
    <scope>NUCLEOTIDE SEQUENCE</scope>
    <source>
        <tissue evidence="4">Leaves</tissue>
    </source>
</reference>
<proteinExistence type="predicted"/>
<dbReference type="OrthoDB" id="1743777at2759"/>
<evidence type="ECO:0000313" key="5">
    <source>
        <dbReference type="Proteomes" id="UP000215914"/>
    </source>
</evidence>
<dbReference type="InterPro" id="IPR040221">
    <property type="entry name" value="CDCA7/CDA7L"/>
</dbReference>
<feature type="domain" description="WHIM1" evidence="3">
    <location>
        <begin position="19"/>
        <end position="40"/>
    </location>
</feature>
<dbReference type="Proteomes" id="UP000215914">
    <property type="component" value="Unassembled WGS sequence"/>
</dbReference>
<dbReference type="EMBL" id="MNCJ02000330">
    <property type="protein sequence ID" value="KAF5765616.1"/>
    <property type="molecule type" value="Genomic_DNA"/>
</dbReference>
<dbReference type="GO" id="GO:0005634">
    <property type="term" value="C:nucleus"/>
    <property type="evidence" value="ECO:0007669"/>
    <property type="project" value="UniProtKB-SubCell"/>
</dbReference>
<sequence length="156" mass="17495">MDSIDLTAAGYDNLESSMKLKLLVFLCDEGLGTEKIRNWIDDQNVKFVEKRKEAKEKLSVAKDKEKTIKLKMQDDIAKAIIAKEGVPLTLAEHDAIVSKIKNKAAEAHVEMLACKEMVPVDKSRPDAVRVAPIFRDNSGHMYWRLKGCSENPGILL</sequence>